<protein>
    <submittedName>
        <fullName evidence="2">Carboxymethylenebutenolidase</fullName>
        <ecNumber evidence="2">3.1.1.45</ecNumber>
    </submittedName>
</protein>
<dbReference type="KEGG" id="cyc:PCC7424_4626"/>
<dbReference type="EC" id="3.1.1.45" evidence="2"/>
<dbReference type="Proteomes" id="UP000002384">
    <property type="component" value="Chromosome"/>
</dbReference>
<dbReference type="eggNOG" id="COG0412">
    <property type="taxonomic scope" value="Bacteria"/>
</dbReference>
<gene>
    <name evidence="2" type="ordered locus">PCC7424_4626</name>
</gene>
<dbReference type="AlphaFoldDB" id="B7KBL0"/>
<dbReference type="PANTHER" id="PTHR46623:SF6">
    <property type="entry name" value="ALPHA_BETA-HYDROLASES SUPERFAMILY PROTEIN"/>
    <property type="match status" value="1"/>
</dbReference>
<evidence type="ECO:0000313" key="3">
    <source>
        <dbReference type="Proteomes" id="UP000002384"/>
    </source>
</evidence>
<dbReference type="InterPro" id="IPR002925">
    <property type="entry name" value="Dienelactn_hydro"/>
</dbReference>
<feature type="domain" description="Dienelactone hydrolase" evidence="1">
    <location>
        <begin position="53"/>
        <end position="274"/>
    </location>
</feature>
<dbReference type="STRING" id="65393.PCC7424_4626"/>
<dbReference type="OrthoDB" id="9787933at2"/>
<dbReference type="GO" id="GO:0008806">
    <property type="term" value="F:carboxymethylenebutenolidase activity"/>
    <property type="evidence" value="ECO:0007669"/>
    <property type="project" value="UniProtKB-EC"/>
</dbReference>
<dbReference type="InterPro" id="IPR029058">
    <property type="entry name" value="AB_hydrolase_fold"/>
</dbReference>
<dbReference type="Gene3D" id="3.40.50.1820">
    <property type="entry name" value="alpha/beta hydrolase"/>
    <property type="match status" value="1"/>
</dbReference>
<dbReference type="PANTHER" id="PTHR46623">
    <property type="entry name" value="CARBOXYMETHYLENEBUTENOLIDASE-RELATED"/>
    <property type="match status" value="1"/>
</dbReference>
<name>B7KBL0_GLOC7</name>
<dbReference type="EMBL" id="CP001291">
    <property type="protein sequence ID" value="ACK72988.1"/>
    <property type="molecule type" value="Genomic_DNA"/>
</dbReference>
<accession>B7KBL0</accession>
<proteinExistence type="predicted"/>
<dbReference type="PROSITE" id="PS51257">
    <property type="entry name" value="PROKAR_LIPOPROTEIN"/>
    <property type="match status" value="1"/>
</dbReference>
<evidence type="ECO:0000259" key="1">
    <source>
        <dbReference type="Pfam" id="PF01738"/>
    </source>
</evidence>
<reference evidence="3" key="1">
    <citation type="journal article" date="2011" name="MBio">
        <title>Novel metabolic attributes of the genus Cyanothece, comprising a group of unicellular nitrogen-fixing Cyanobacteria.</title>
        <authorList>
            <person name="Bandyopadhyay A."/>
            <person name="Elvitigala T."/>
            <person name="Welsh E."/>
            <person name="Stockel J."/>
            <person name="Liberton M."/>
            <person name="Min H."/>
            <person name="Sherman L.A."/>
            <person name="Pakrasi H.B."/>
        </authorList>
    </citation>
    <scope>NUCLEOTIDE SEQUENCE [LARGE SCALE GENOMIC DNA]</scope>
    <source>
        <strain evidence="3">PCC 7424</strain>
    </source>
</reference>
<dbReference type="InterPro" id="IPR051049">
    <property type="entry name" value="Dienelactone_hydrolase-like"/>
</dbReference>
<organism evidence="2 3">
    <name type="scientific">Gloeothece citriformis (strain PCC 7424)</name>
    <name type="common">Cyanothece sp. (strain PCC 7424)</name>
    <dbReference type="NCBI Taxonomy" id="65393"/>
    <lineage>
        <taxon>Bacteria</taxon>
        <taxon>Bacillati</taxon>
        <taxon>Cyanobacteriota</taxon>
        <taxon>Cyanophyceae</taxon>
        <taxon>Oscillatoriophycideae</taxon>
        <taxon>Chroococcales</taxon>
        <taxon>Aphanothecaceae</taxon>
        <taxon>Gloeothece</taxon>
        <taxon>Gloeothece citriformis</taxon>
    </lineage>
</organism>
<keyword evidence="2" id="KW-0378">Hydrolase</keyword>
<dbReference type="RefSeq" id="WP_015956571.1">
    <property type="nucleotide sequence ID" value="NC_011729.1"/>
</dbReference>
<sequence length="277" mass="31085">MGVFSRRNLILLSMLGAGLTSCLQRFKSSKIKTDLEGIIGQKVNIETQDGLLPAYYALPANGEEFPVVLVIHEIFGVNDYIEDICRRLGKLGYLAIAPHLFFRLKNFAQLQDIKEIASAVLENTSDAQVFGDLDTTLTWVKNSGKGKMNQLGITGFCWGGRMVWLYAHHNPNVKAGVAWYGNVIGKSNALTPKQPIDIAPELQVPILGLYGGKDQLIPQETVKQMQQVLQTSKRDSEIIIYPEASHGFFADYRPSYQKQAALDGWQRLQNWMRRIEN</sequence>
<dbReference type="Pfam" id="PF01738">
    <property type="entry name" value="DLH"/>
    <property type="match status" value="1"/>
</dbReference>
<evidence type="ECO:0000313" key="2">
    <source>
        <dbReference type="EMBL" id="ACK72988.1"/>
    </source>
</evidence>
<keyword evidence="3" id="KW-1185">Reference proteome</keyword>
<dbReference type="HOGENOM" id="CLU_054590_7_0_3"/>
<dbReference type="SUPFAM" id="SSF53474">
    <property type="entry name" value="alpha/beta-Hydrolases"/>
    <property type="match status" value="1"/>
</dbReference>